<evidence type="ECO:0000256" key="8">
    <source>
        <dbReference type="ARBA" id="ARBA00037922"/>
    </source>
</evidence>
<evidence type="ECO:0000256" key="2">
    <source>
        <dbReference type="ARBA" id="ARBA00022605"/>
    </source>
</evidence>
<evidence type="ECO:0000256" key="7">
    <source>
        <dbReference type="ARBA" id="ARBA00023154"/>
    </source>
</evidence>
<evidence type="ECO:0000256" key="4">
    <source>
        <dbReference type="ARBA" id="ARBA00022915"/>
    </source>
</evidence>
<feature type="domain" description="Dihydrodipicolinate reductase N-terminal" evidence="12">
    <location>
        <begin position="1"/>
        <end position="109"/>
    </location>
</feature>
<reference evidence="14" key="1">
    <citation type="submission" date="2019-08" db="EMBL/GenBank/DDBJ databases">
        <authorList>
            <person name="Kucharzyk K."/>
            <person name="Murdoch R.W."/>
            <person name="Higgins S."/>
            <person name="Loffler F."/>
        </authorList>
    </citation>
    <scope>NUCLEOTIDE SEQUENCE</scope>
</reference>
<keyword evidence="6" id="KW-0520">NAD</keyword>
<dbReference type="Gene3D" id="3.30.360.10">
    <property type="entry name" value="Dihydrodipicolinate Reductase, domain 2"/>
    <property type="match status" value="1"/>
</dbReference>
<dbReference type="Pfam" id="PF05173">
    <property type="entry name" value="DapB_C"/>
    <property type="match status" value="1"/>
</dbReference>
<keyword evidence="4" id="KW-0220">Diaminopimelate biosynthesis</keyword>
<dbReference type="PIRSF" id="PIRSF000161">
    <property type="entry name" value="DHPR"/>
    <property type="match status" value="1"/>
</dbReference>
<dbReference type="InterPro" id="IPR023940">
    <property type="entry name" value="DHDPR_bac"/>
</dbReference>
<dbReference type="GO" id="GO:0019877">
    <property type="term" value="P:diaminopimelate biosynthetic process"/>
    <property type="evidence" value="ECO:0007669"/>
    <property type="project" value="UniProtKB-KW"/>
</dbReference>
<evidence type="ECO:0000256" key="6">
    <source>
        <dbReference type="ARBA" id="ARBA00023027"/>
    </source>
</evidence>
<dbReference type="GO" id="GO:0009089">
    <property type="term" value="P:lysine biosynthetic process via diaminopimelate"/>
    <property type="evidence" value="ECO:0007669"/>
    <property type="project" value="InterPro"/>
</dbReference>
<evidence type="ECO:0000256" key="10">
    <source>
        <dbReference type="ARBA" id="ARBA00049080"/>
    </source>
</evidence>
<proteinExistence type="inferred from homology"/>
<evidence type="ECO:0000313" key="14">
    <source>
        <dbReference type="EMBL" id="MPM91571.1"/>
    </source>
</evidence>
<dbReference type="Gene3D" id="3.40.50.720">
    <property type="entry name" value="NAD(P)-binding Rossmann-like Domain"/>
    <property type="match status" value="1"/>
</dbReference>
<dbReference type="NCBIfam" id="TIGR00036">
    <property type="entry name" value="dapB"/>
    <property type="match status" value="1"/>
</dbReference>
<evidence type="ECO:0000256" key="9">
    <source>
        <dbReference type="ARBA" id="ARBA00038983"/>
    </source>
</evidence>
<sequence>MHIAIVGFGKMGRQLHEAAITGGHEVVSIIDPHVADPKVTHRTLTAQALAGVDVAIEFSVADGIEERMQLYCDTSTPAVIATTGWYDKLDALKSLGSRPGCAIIWSGNFSIGVQLFFAIVRKAASLMNGFSEYDPLVREWFHAAKADSPSGTAVMLGNILTEELAGKEKLETARLDRKREQREIHVSSVRGGYSPGVHSVLFDSPVDTIELIHTARNRDGFVSGALKAAAWITTKKHGFFSIDDMLGDVFLSMEKNV</sequence>
<evidence type="ECO:0000256" key="1">
    <source>
        <dbReference type="ARBA" id="ARBA00006642"/>
    </source>
</evidence>
<dbReference type="Pfam" id="PF01113">
    <property type="entry name" value="DapB_N"/>
    <property type="match status" value="1"/>
</dbReference>
<comment type="catalytic activity">
    <reaction evidence="10">
        <text>(S)-2,3,4,5-tetrahydrodipicolinate + NADP(+) + H2O = (2S,4S)-4-hydroxy-2,3,4,5-tetrahydrodipicolinate + NADPH + H(+)</text>
        <dbReference type="Rhea" id="RHEA:35331"/>
        <dbReference type="ChEBI" id="CHEBI:15377"/>
        <dbReference type="ChEBI" id="CHEBI:15378"/>
        <dbReference type="ChEBI" id="CHEBI:16845"/>
        <dbReference type="ChEBI" id="CHEBI:57783"/>
        <dbReference type="ChEBI" id="CHEBI:58349"/>
        <dbReference type="ChEBI" id="CHEBI:67139"/>
        <dbReference type="EC" id="1.17.1.8"/>
    </reaction>
</comment>
<dbReference type="EC" id="1.17.1.8" evidence="9"/>
<comment type="caution">
    <text evidence="14">The sequence shown here is derived from an EMBL/GenBank/DDBJ whole genome shotgun (WGS) entry which is preliminary data.</text>
</comment>
<evidence type="ECO:0000256" key="11">
    <source>
        <dbReference type="ARBA" id="ARBA00049396"/>
    </source>
</evidence>
<comment type="pathway">
    <text evidence="8">Amino-acid biosynthesis; L-lysine biosynthesis via DAP pathway; (S)-tetrahydrodipicolinate from L-aspartate: step 4/4.</text>
</comment>
<keyword evidence="7" id="KW-0457">Lysine biosynthesis</keyword>
<keyword evidence="2" id="KW-0028">Amino-acid biosynthesis</keyword>
<evidence type="ECO:0000259" key="12">
    <source>
        <dbReference type="Pfam" id="PF01113"/>
    </source>
</evidence>
<evidence type="ECO:0000259" key="13">
    <source>
        <dbReference type="Pfam" id="PF05173"/>
    </source>
</evidence>
<dbReference type="GO" id="GO:0005829">
    <property type="term" value="C:cytosol"/>
    <property type="evidence" value="ECO:0007669"/>
    <property type="project" value="TreeGrafter"/>
</dbReference>
<name>A0A645DQJ4_9ZZZZ</name>
<evidence type="ECO:0000256" key="3">
    <source>
        <dbReference type="ARBA" id="ARBA00022857"/>
    </source>
</evidence>
<dbReference type="SUPFAM" id="SSF51735">
    <property type="entry name" value="NAD(P)-binding Rossmann-fold domains"/>
    <property type="match status" value="1"/>
</dbReference>
<dbReference type="SUPFAM" id="SSF55347">
    <property type="entry name" value="Glyceraldehyde-3-phosphate dehydrogenase-like, C-terminal domain"/>
    <property type="match status" value="1"/>
</dbReference>
<comment type="catalytic activity">
    <reaction evidence="11">
        <text>(S)-2,3,4,5-tetrahydrodipicolinate + NAD(+) + H2O = (2S,4S)-4-hydroxy-2,3,4,5-tetrahydrodipicolinate + NADH + H(+)</text>
        <dbReference type="Rhea" id="RHEA:35323"/>
        <dbReference type="ChEBI" id="CHEBI:15377"/>
        <dbReference type="ChEBI" id="CHEBI:15378"/>
        <dbReference type="ChEBI" id="CHEBI:16845"/>
        <dbReference type="ChEBI" id="CHEBI:57540"/>
        <dbReference type="ChEBI" id="CHEBI:57945"/>
        <dbReference type="ChEBI" id="CHEBI:67139"/>
        <dbReference type="EC" id="1.17.1.8"/>
    </reaction>
</comment>
<protein>
    <recommendedName>
        <fullName evidence="9">4-hydroxy-tetrahydrodipicolinate reductase</fullName>
        <ecNumber evidence="9">1.17.1.8</ecNumber>
    </recommendedName>
</protein>
<dbReference type="PANTHER" id="PTHR20836">
    <property type="entry name" value="DIHYDRODIPICOLINATE REDUCTASE"/>
    <property type="match status" value="1"/>
</dbReference>
<dbReference type="PANTHER" id="PTHR20836:SF0">
    <property type="entry name" value="4-HYDROXY-TETRAHYDRODIPICOLINATE REDUCTASE 1, CHLOROPLASTIC-RELATED"/>
    <property type="match status" value="1"/>
</dbReference>
<dbReference type="InterPro" id="IPR022663">
    <property type="entry name" value="DapB_C"/>
</dbReference>
<dbReference type="InterPro" id="IPR000846">
    <property type="entry name" value="DapB_N"/>
</dbReference>
<feature type="domain" description="Dihydrodipicolinate reductase C-terminal" evidence="13">
    <location>
        <begin position="112"/>
        <end position="246"/>
    </location>
</feature>
<organism evidence="14">
    <name type="scientific">bioreactor metagenome</name>
    <dbReference type="NCBI Taxonomy" id="1076179"/>
    <lineage>
        <taxon>unclassified sequences</taxon>
        <taxon>metagenomes</taxon>
        <taxon>ecological metagenomes</taxon>
    </lineage>
</organism>
<dbReference type="InterPro" id="IPR036291">
    <property type="entry name" value="NAD(P)-bd_dom_sf"/>
</dbReference>
<dbReference type="EMBL" id="VSSQ01038611">
    <property type="protein sequence ID" value="MPM91571.1"/>
    <property type="molecule type" value="Genomic_DNA"/>
</dbReference>
<gene>
    <name evidence="14" type="primary">dapB_41</name>
    <name evidence="14" type="ORF">SDC9_138702</name>
</gene>
<accession>A0A645DQJ4</accession>
<keyword evidence="5 14" id="KW-0560">Oxidoreductase</keyword>
<dbReference type="GO" id="GO:0008839">
    <property type="term" value="F:4-hydroxy-tetrahydrodipicolinate reductase"/>
    <property type="evidence" value="ECO:0007669"/>
    <property type="project" value="UniProtKB-EC"/>
</dbReference>
<comment type="similarity">
    <text evidence="1">Belongs to the DapB family.</text>
</comment>
<dbReference type="AlphaFoldDB" id="A0A645DQJ4"/>
<keyword evidence="3" id="KW-0521">NADP</keyword>
<evidence type="ECO:0000256" key="5">
    <source>
        <dbReference type="ARBA" id="ARBA00023002"/>
    </source>
</evidence>